<dbReference type="Proteomes" id="UP001314263">
    <property type="component" value="Unassembled WGS sequence"/>
</dbReference>
<evidence type="ECO:0000313" key="3">
    <source>
        <dbReference type="Proteomes" id="UP001314263"/>
    </source>
</evidence>
<feature type="signal peptide" evidence="1">
    <location>
        <begin position="1"/>
        <end position="31"/>
    </location>
</feature>
<protein>
    <submittedName>
        <fullName evidence="2">Uncharacterized protein</fullName>
    </submittedName>
</protein>
<evidence type="ECO:0000256" key="1">
    <source>
        <dbReference type="SAM" id="SignalP"/>
    </source>
</evidence>
<reference evidence="2 3" key="1">
    <citation type="submission" date="2023-10" db="EMBL/GenBank/DDBJ databases">
        <authorList>
            <person name="Maclean D."/>
            <person name="Macfadyen A."/>
        </authorList>
    </citation>
    <scope>NUCLEOTIDE SEQUENCE [LARGE SCALE GENOMIC DNA]</scope>
</reference>
<keyword evidence="1" id="KW-0732">Signal</keyword>
<name>A0AAV1I028_9CHLO</name>
<dbReference type="EMBL" id="CAUYUE010000003">
    <property type="protein sequence ID" value="CAK0759081.1"/>
    <property type="molecule type" value="Genomic_DNA"/>
</dbReference>
<comment type="caution">
    <text evidence="2">The sequence shown here is derived from an EMBL/GenBank/DDBJ whole genome shotgun (WGS) entry which is preliminary data.</text>
</comment>
<evidence type="ECO:0000313" key="2">
    <source>
        <dbReference type="EMBL" id="CAK0759081.1"/>
    </source>
</evidence>
<dbReference type="AlphaFoldDB" id="A0AAV1I028"/>
<keyword evidence="3" id="KW-1185">Reference proteome</keyword>
<feature type="chain" id="PRO_5043830351" evidence="1">
    <location>
        <begin position="32"/>
        <end position="393"/>
    </location>
</feature>
<organism evidence="2 3">
    <name type="scientific">Coccomyxa viridis</name>
    <dbReference type="NCBI Taxonomy" id="1274662"/>
    <lineage>
        <taxon>Eukaryota</taxon>
        <taxon>Viridiplantae</taxon>
        <taxon>Chlorophyta</taxon>
        <taxon>core chlorophytes</taxon>
        <taxon>Trebouxiophyceae</taxon>
        <taxon>Trebouxiophyceae incertae sedis</taxon>
        <taxon>Coccomyxaceae</taxon>
        <taxon>Coccomyxa</taxon>
    </lineage>
</organism>
<accession>A0AAV1I028</accession>
<proteinExistence type="predicted"/>
<gene>
    <name evidence="2" type="ORF">CVIRNUC_002669</name>
</gene>
<sequence>MKGTMSMLPASTSGALLICVTLAMTLIGGMCEEHFLSPMPHILSMSVNPDTELRDRSCAPCNSSALGISCCGLCAFWENPRSQHELGDHPFEGQCSAHKVERLLRDLQSQGIDLEAFEPEQLFETIKGRTLWLIGDSQLSYWFLAVECFLKKFLVSEFRQHPAEALEANLWLIKYVEELPHRGSKRAEPRPAMCTLYQDNTRVCYVRIHRIEEAAHPVLRVLKRAVPNFKRDVVVVNAGLHYGVGEPAYREGLEWFARFVREHRSELATILWKDTSPQHFDFRNGYYWWFDDSEGGTKPGVIKPEKCRAYTEEELASQEIQEGGWFNQVAFGVMRASAINILDTYHETVPLWDFHLKDKDCTHFCNPSGYELWTYMLKEKLFHLQPWLKTLDA</sequence>